<reference evidence="13" key="1">
    <citation type="submission" date="2007-10" db="EMBL/GenBank/DDBJ databases">
        <title>Complete sequence of chromosome of Desulforudis audaxviator MP104C.</title>
        <authorList>
            <person name="Copeland A."/>
            <person name="Lucas S."/>
            <person name="Lapidus A."/>
            <person name="Barry K."/>
            <person name="Glavina del Rio T."/>
            <person name="Dalin E."/>
            <person name="Tice H."/>
            <person name="Bruce D."/>
            <person name="Pitluck S."/>
            <person name="Lowry S.R."/>
            <person name="Larimer F."/>
            <person name="Land M.L."/>
            <person name="Hauser L."/>
            <person name="Kyrpides N."/>
            <person name="Ivanova N.N."/>
            <person name="Richardson P."/>
        </authorList>
    </citation>
    <scope>NUCLEOTIDE SEQUENCE [LARGE SCALE GENOMIC DNA]</scope>
    <source>
        <strain evidence="13">MP104C</strain>
    </source>
</reference>
<reference evidence="12 13" key="2">
    <citation type="journal article" date="2008" name="Science">
        <title>Environmental genomics reveals a single-species ecosystem deep within Earth.</title>
        <authorList>
            <person name="Chivian D."/>
            <person name="Brodie E.L."/>
            <person name="Alm E.J."/>
            <person name="Culley D.E."/>
            <person name="Dehal P.S."/>
            <person name="Desantis T.Z."/>
            <person name="Gihring T.M."/>
            <person name="Lapidus A."/>
            <person name="Lin L.H."/>
            <person name="Lowry S.R."/>
            <person name="Moser D.P."/>
            <person name="Richardson P.M."/>
            <person name="Southam G."/>
            <person name="Wanger G."/>
            <person name="Pratt L.M."/>
            <person name="Andersen G.L."/>
            <person name="Hazen T.C."/>
            <person name="Brockman F.J."/>
            <person name="Arkin A.P."/>
            <person name="Onstott T.C."/>
        </authorList>
    </citation>
    <scope>NUCLEOTIDE SEQUENCE [LARGE SCALE GENOMIC DNA]</scope>
    <source>
        <strain evidence="12 13">MP104C</strain>
    </source>
</reference>
<dbReference type="Gene3D" id="3.40.50.1380">
    <property type="entry name" value="Methylglyoxal synthase-like domain"/>
    <property type="match status" value="1"/>
</dbReference>
<dbReference type="InterPro" id="IPR011607">
    <property type="entry name" value="MGS-like_dom"/>
</dbReference>
<evidence type="ECO:0000259" key="11">
    <source>
        <dbReference type="PROSITE" id="PS51855"/>
    </source>
</evidence>
<dbReference type="HOGENOM" id="CLU_016316_5_2_9"/>
<dbReference type="SUPFAM" id="SSF52335">
    <property type="entry name" value="Methylglyoxal synthase-like"/>
    <property type="match status" value="1"/>
</dbReference>
<dbReference type="eggNOG" id="COG0138">
    <property type="taxonomic scope" value="Bacteria"/>
</dbReference>
<dbReference type="NCBIfam" id="NF002049">
    <property type="entry name" value="PRK00881.1"/>
    <property type="match status" value="1"/>
</dbReference>
<dbReference type="AlphaFoldDB" id="B1I579"/>
<dbReference type="CDD" id="cd01421">
    <property type="entry name" value="IMPCH"/>
    <property type="match status" value="1"/>
</dbReference>
<comment type="pathway">
    <text evidence="1 10">Purine metabolism; IMP biosynthesis via de novo pathway; IMP from 5-formamido-1-(5-phospho-D-ribosyl)imidazole-4-carboxamide: step 1/1.</text>
</comment>
<comment type="domain">
    <text evidence="10">The IMP cyclohydrolase activity resides in the N-terminal region.</text>
</comment>
<dbReference type="SMART" id="SM00798">
    <property type="entry name" value="AICARFT_IMPCHas"/>
    <property type="match status" value="1"/>
</dbReference>
<dbReference type="STRING" id="477974.Daud_1629"/>
<comment type="similarity">
    <text evidence="3 10">Belongs to the PurH family.</text>
</comment>
<evidence type="ECO:0000256" key="8">
    <source>
        <dbReference type="ARBA" id="ARBA00050488"/>
    </source>
</evidence>
<keyword evidence="7 10" id="KW-0511">Multifunctional enzyme</keyword>
<dbReference type="SMART" id="SM00851">
    <property type="entry name" value="MGS"/>
    <property type="match status" value="1"/>
</dbReference>
<dbReference type="InterPro" id="IPR016193">
    <property type="entry name" value="Cytidine_deaminase-like"/>
</dbReference>
<dbReference type="GO" id="GO:0003937">
    <property type="term" value="F:IMP cyclohydrolase activity"/>
    <property type="evidence" value="ECO:0007669"/>
    <property type="project" value="UniProtKB-UniRule"/>
</dbReference>
<accession>B1I579</accession>
<dbReference type="InterPro" id="IPR036914">
    <property type="entry name" value="MGS-like_dom_sf"/>
</dbReference>
<dbReference type="Proteomes" id="UP000008544">
    <property type="component" value="Chromosome"/>
</dbReference>
<dbReference type="FunFam" id="3.40.50.1380:FF:000001">
    <property type="entry name" value="Bifunctional purine biosynthesis protein PurH"/>
    <property type="match status" value="1"/>
</dbReference>
<protein>
    <recommendedName>
        <fullName evidence="10">Bifunctional purine biosynthesis protein PurH</fullName>
    </recommendedName>
    <domain>
        <recommendedName>
            <fullName evidence="10">Phosphoribosylaminoimidazolecarboxamide formyltransferase</fullName>
            <ecNumber evidence="10">2.1.2.3</ecNumber>
        </recommendedName>
        <alternativeName>
            <fullName evidence="10">AICAR transformylase</fullName>
        </alternativeName>
    </domain>
    <domain>
        <recommendedName>
            <fullName evidence="10">IMP cyclohydrolase</fullName>
            <ecNumber evidence="10">3.5.4.10</ecNumber>
        </recommendedName>
        <alternativeName>
            <fullName evidence="10">ATIC</fullName>
        </alternativeName>
        <alternativeName>
            <fullName evidence="10">IMP synthase</fullName>
        </alternativeName>
        <alternativeName>
            <fullName evidence="10">Inosinicase</fullName>
        </alternativeName>
    </domain>
</protein>
<dbReference type="KEGG" id="dau:Daud_1629"/>
<keyword evidence="6 10" id="KW-0378">Hydrolase</keyword>
<dbReference type="OrthoDB" id="9802065at2"/>
<evidence type="ECO:0000256" key="4">
    <source>
        <dbReference type="ARBA" id="ARBA00022679"/>
    </source>
</evidence>
<comment type="catalytic activity">
    <reaction evidence="8 10">
        <text>(6R)-10-formyltetrahydrofolate + 5-amino-1-(5-phospho-beta-D-ribosyl)imidazole-4-carboxamide = 5-formamido-1-(5-phospho-D-ribosyl)imidazole-4-carboxamide + (6S)-5,6,7,8-tetrahydrofolate</text>
        <dbReference type="Rhea" id="RHEA:22192"/>
        <dbReference type="ChEBI" id="CHEBI:57453"/>
        <dbReference type="ChEBI" id="CHEBI:58467"/>
        <dbReference type="ChEBI" id="CHEBI:58475"/>
        <dbReference type="ChEBI" id="CHEBI:195366"/>
        <dbReference type="EC" id="2.1.2.3"/>
    </reaction>
</comment>
<evidence type="ECO:0000256" key="5">
    <source>
        <dbReference type="ARBA" id="ARBA00022755"/>
    </source>
</evidence>
<dbReference type="PANTHER" id="PTHR11692:SF0">
    <property type="entry name" value="BIFUNCTIONAL PURINE BIOSYNTHESIS PROTEIN ATIC"/>
    <property type="match status" value="1"/>
</dbReference>
<evidence type="ECO:0000256" key="7">
    <source>
        <dbReference type="ARBA" id="ARBA00023268"/>
    </source>
</evidence>
<evidence type="ECO:0000256" key="9">
    <source>
        <dbReference type="ARBA" id="ARBA00050687"/>
    </source>
</evidence>
<dbReference type="HAMAP" id="MF_00139">
    <property type="entry name" value="PurH"/>
    <property type="match status" value="1"/>
</dbReference>
<sequence length="513" mass="55885">MAMQRALISVSDKRGLLELAQGLTELGMEIVSTGGTARVLREMGFGVLGVSEVTEFPEILGGRVKTLHPRIHGGILARRTPEHMGQLAEFGIRPVDLVVVNLYPFKETIARQGVTLEEAVEQIDVGGPAMLRAAAKNHRHVLVVVNPDRYPEVLAALKAGTVDDRMRLTLAREAFAHTAHYDAVIAAYLGEFVEEQDLFPGEIALPFERKQLLRYGENPHQKAAFYQDPRRRGASVTSAVQRQGKELSYNNILDLNAALELVREFSTPAAVIVKHNNPCGTACRPSPAEAYRRAFAADEVSAFGGIVAFNCPVDEEAAHEMVKIFLEAVIAPQFTPEALAVLSDKKNLRVLETGDLTPLTLDWMDVRKVNGGLLVQQADRQLFPYTNFRVVTRRAPTPEELVEMDFAFKIVKHVKSNAIVVTREQTLIGVGAGQMNRVGAARIALEQAGDKALGAVLASDAFFPFADTVVAAAEAGITAIVQPGGSMRDQESIEAADARGIAMVFTGVRHFKH</sequence>
<feature type="domain" description="MGS-like" evidence="11">
    <location>
        <begin position="1"/>
        <end position="145"/>
    </location>
</feature>
<dbReference type="GO" id="GO:0004643">
    <property type="term" value="F:phosphoribosylaminoimidazolecarboxamide formyltransferase activity"/>
    <property type="evidence" value="ECO:0007669"/>
    <property type="project" value="UniProtKB-UniRule"/>
</dbReference>
<dbReference type="EC" id="2.1.2.3" evidence="10"/>
<evidence type="ECO:0000313" key="13">
    <source>
        <dbReference type="Proteomes" id="UP000008544"/>
    </source>
</evidence>
<dbReference type="RefSeq" id="WP_012302712.1">
    <property type="nucleotide sequence ID" value="NC_010424.1"/>
</dbReference>
<dbReference type="PIRSF" id="PIRSF000414">
    <property type="entry name" value="AICARFT_IMPCHas"/>
    <property type="match status" value="1"/>
</dbReference>
<evidence type="ECO:0000256" key="6">
    <source>
        <dbReference type="ARBA" id="ARBA00022801"/>
    </source>
</evidence>
<dbReference type="Pfam" id="PF01808">
    <property type="entry name" value="AICARFT_IMPCHas"/>
    <property type="match status" value="1"/>
</dbReference>
<evidence type="ECO:0000256" key="2">
    <source>
        <dbReference type="ARBA" id="ARBA00004954"/>
    </source>
</evidence>
<proteinExistence type="inferred from homology"/>
<dbReference type="SUPFAM" id="SSF53927">
    <property type="entry name" value="Cytidine deaminase-like"/>
    <property type="match status" value="1"/>
</dbReference>
<dbReference type="GO" id="GO:0006189">
    <property type="term" value="P:'de novo' IMP biosynthetic process"/>
    <property type="evidence" value="ECO:0007669"/>
    <property type="project" value="UniProtKB-UniRule"/>
</dbReference>
<name>B1I579_DESAP</name>
<organism evidence="12 13">
    <name type="scientific">Desulforudis audaxviator (strain MP104C)</name>
    <dbReference type="NCBI Taxonomy" id="477974"/>
    <lineage>
        <taxon>Bacteria</taxon>
        <taxon>Bacillati</taxon>
        <taxon>Bacillota</taxon>
        <taxon>Clostridia</taxon>
        <taxon>Thermoanaerobacterales</taxon>
        <taxon>Candidatus Desulforudaceae</taxon>
        <taxon>Candidatus Desulforudis</taxon>
    </lineage>
</organism>
<dbReference type="PANTHER" id="PTHR11692">
    <property type="entry name" value="BIFUNCTIONAL PURINE BIOSYNTHESIS PROTEIN PURH"/>
    <property type="match status" value="1"/>
</dbReference>
<dbReference type="UniPathway" id="UPA00074">
    <property type="reaction ID" value="UER00133"/>
</dbReference>
<dbReference type="NCBIfam" id="TIGR00355">
    <property type="entry name" value="purH"/>
    <property type="match status" value="1"/>
</dbReference>
<dbReference type="FunFam" id="3.40.140.20:FF:000001">
    <property type="entry name" value="Bifunctional purine biosynthesis protein PurH"/>
    <property type="match status" value="1"/>
</dbReference>
<dbReference type="Gene3D" id="3.40.140.20">
    <property type="match status" value="2"/>
</dbReference>
<comment type="catalytic activity">
    <reaction evidence="9 10">
        <text>IMP + H2O = 5-formamido-1-(5-phospho-D-ribosyl)imidazole-4-carboxamide</text>
        <dbReference type="Rhea" id="RHEA:18445"/>
        <dbReference type="ChEBI" id="CHEBI:15377"/>
        <dbReference type="ChEBI" id="CHEBI:58053"/>
        <dbReference type="ChEBI" id="CHEBI:58467"/>
        <dbReference type="EC" id="3.5.4.10"/>
    </reaction>
</comment>
<dbReference type="PROSITE" id="PS51855">
    <property type="entry name" value="MGS"/>
    <property type="match status" value="1"/>
</dbReference>
<dbReference type="InterPro" id="IPR024051">
    <property type="entry name" value="AICAR_Tfase_dup_dom_sf"/>
</dbReference>
<gene>
    <name evidence="10" type="primary">purH</name>
    <name evidence="12" type="ordered locus">Daud_1629</name>
</gene>
<evidence type="ECO:0000256" key="10">
    <source>
        <dbReference type="HAMAP-Rule" id="MF_00139"/>
    </source>
</evidence>
<evidence type="ECO:0000313" key="12">
    <source>
        <dbReference type="EMBL" id="ACA60131.1"/>
    </source>
</evidence>
<dbReference type="FunFam" id="3.40.140.20:FF:000002">
    <property type="entry name" value="Bifunctional purine biosynthesis protein PurH"/>
    <property type="match status" value="1"/>
</dbReference>
<dbReference type="InterPro" id="IPR002695">
    <property type="entry name" value="PurH-like"/>
</dbReference>
<dbReference type="GO" id="GO:0005829">
    <property type="term" value="C:cytosol"/>
    <property type="evidence" value="ECO:0007669"/>
    <property type="project" value="TreeGrafter"/>
</dbReference>
<keyword evidence="5 10" id="KW-0658">Purine biosynthesis</keyword>
<keyword evidence="4 10" id="KW-0808">Transferase</keyword>
<evidence type="ECO:0000256" key="3">
    <source>
        <dbReference type="ARBA" id="ARBA00007667"/>
    </source>
</evidence>
<dbReference type="Pfam" id="PF02142">
    <property type="entry name" value="MGS"/>
    <property type="match status" value="1"/>
</dbReference>
<dbReference type="EMBL" id="CP000860">
    <property type="protein sequence ID" value="ACA60131.1"/>
    <property type="molecule type" value="Genomic_DNA"/>
</dbReference>
<comment type="pathway">
    <text evidence="2 10">Purine metabolism; IMP biosynthesis via de novo pathway; 5-formamido-1-(5-phospho-D-ribosyl)imidazole-4-carboxamide from 5-amino-1-(5-phospho-D-ribosyl)imidazole-4-carboxamide (10-formyl THF route): step 1/1.</text>
</comment>
<dbReference type="EC" id="3.5.4.10" evidence="10"/>
<evidence type="ECO:0000256" key="1">
    <source>
        <dbReference type="ARBA" id="ARBA00004844"/>
    </source>
</evidence>
<keyword evidence="13" id="KW-1185">Reference proteome</keyword>